<protein>
    <submittedName>
        <fullName evidence="5">Polysialic acid transport protein KpsD</fullName>
    </submittedName>
</protein>
<dbReference type="Gene3D" id="3.30.1950.10">
    <property type="entry name" value="wza like domain"/>
    <property type="match status" value="1"/>
</dbReference>
<dbReference type="Gene3D" id="3.10.560.10">
    <property type="entry name" value="Outer membrane lipoprotein wza domain like"/>
    <property type="match status" value="3"/>
</dbReference>
<dbReference type="InterPro" id="IPR019554">
    <property type="entry name" value="Soluble_ligand-bd"/>
</dbReference>
<evidence type="ECO:0000259" key="3">
    <source>
        <dbReference type="Pfam" id="PF02563"/>
    </source>
</evidence>
<dbReference type="InterPro" id="IPR003715">
    <property type="entry name" value="Poly_export_N"/>
</dbReference>
<accession>A0A0W0X157</accession>
<dbReference type="Proteomes" id="UP000054858">
    <property type="component" value="Unassembled WGS sequence"/>
</dbReference>
<feature type="domain" description="Soluble ligand binding" evidence="4">
    <location>
        <begin position="349"/>
        <end position="375"/>
    </location>
</feature>
<dbReference type="GO" id="GO:0015159">
    <property type="term" value="F:polysaccharide transmembrane transporter activity"/>
    <property type="evidence" value="ECO:0007669"/>
    <property type="project" value="InterPro"/>
</dbReference>
<name>A0A0W0X157_9GAMM</name>
<evidence type="ECO:0000313" key="5">
    <source>
        <dbReference type="EMBL" id="KTD38285.1"/>
    </source>
</evidence>
<gene>
    <name evidence="5" type="primary">kpsD</name>
    <name evidence="5" type="ORF">Loak_1961</name>
</gene>
<sequence>MKKLFLILLIIPTLVWAAETGSQPQGSIFASIDKPSENNNTALSATGFSASSNSLDKSKDNDEEFNIKLKSSTHMGDVLNHKLPVFGQNLFGTQCSQLHQARFFNPEYRLTVGDEVNIQMWGAFQLSQRFPVDTQGNIFIPEVGPVKVEGIENQKLNDIIQQHVKKTFKKGVNVYADLVTAQPVQVYVTGYVNSPGLYDGLSSDSIIYFLCAAGGVNLQEGSFRDIDIVRAGKEIRQVDLYDFLLKGNISTFQLHQGDTIVVKPQKYMVSVAGDVKNPYQYELTTHNIPLTSLIKLANVEPTATYVRIQRNQGMKPTFIYQKIKQEAPVYIQAGDRVTFVADKEVQQTIVTVTGQVKGPHQYVVKQGTTLADFIKTLQLAPDANIENVQLFRESVARQQKEALNASLSRLKRQTMTGDSLTGDDAKIQATRSELIMKFVQEAKEIETKGQVVIGEPSHWERVRLENNDVINIPAKTNVVTVSGDVVNSISLTINPNYRLIDYINAAGGFQKTANTGEFLLMRQNGQVQLIKNNSHQNSRIPLEGGDQLVVLPKETESGIKVTGMMSSILYQLAIAARVAMQI</sequence>
<comment type="caution">
    <text evidence="5">The sequence shown here is derived from an EMBL/GenBank/DDBJ whole genome shotgun (WGS) entry which is preliminary data.</text>
</comment>
<evidence type="ECO:0000259" key="4">
    <source>
        <dbReference type="Pfam" id="PF10531"/>
    </source>
</evidence>
<dbReference type="EMBL" id="LNYP01000029">
    <property type="protein sequence ID" value="KTD38285.1"/>
    <property type="molecule type" value="Genomic_DNA"/>
</dbReference>
<evidence type="ECO:0000256" key="1">
    <source>
        <dbReference type="ARBA" id="ARBA00022729"/>
    </source>
</evidence>
<reference evidence="5 6" key="1">
    <citation type="submission" date="2015-11" db="EMBL/GenBank/DDBJ databases">
        <title>Genomic analysis of 38 Legionella species identifies large and diverse effector repertoires.</title>
        <authorList>
            <person name="Burstein D."/>
            <person name="Amaro F."/>
            <person name="Zusman T."/>
            <person name="Lifshitz Z."/>
            <person name="Cohen O."/>
            <person name="Gilbert J.A."/>
            <person name="Pupko T."/>
            <person name="Shuman H.A."/>
            <person name="Segal G."/>
        </authorList>
    </citation>
    <scope>NUCLEOTIDE SEQUENCE [LARGE SCALE GENOMIC DNA]</scope>
    <source>
        <strain evidence="5 6">Oak Ridge-10</strain>
    </source>
</reference>
<dbReference type="RefSeq" id="WP_058388932.1">
    <property type="nucleotide sequence ID" value="NZ_LCUA01000003.1"/>
</dbReference>
<dbReference type="Pfam" id="PF10531">
    <property type="entry name" value="SLBB"/>
    <property type="match status" value="2"/>
</dbReference>
<keyword evidence="1 2" id="KW-0732">Signal</keyword>
<evidence type="ECO:0000256" key="2">
    <source>
        <dbReference type="SAM" id="SignalP"/>
    </source>
</evidence>
<organism evidence="5 6">
    <name type="scientific">Legionella oakridgensis</name>
    <dbReference type="NCBI Taxonomy" id="29423"/>
    <lineage>
        <taxon>Bacteria</taxon>
        <taxon>Pseudomonadati</taxon>
        <taxon>Pseudomonadota</taxon>
        <taxon>Gammaproteobacteria</taxon>
        <taxon>Legionellales</taxon>
        <taxon>Legionellaceae</taxon>
        <taxon>Legionella</taxon>
    </lineage>
</organism>
<dbReference type="InterPro" id="IPR049712">
    <property type="entry name" value="Poly_export"/>
</dbReference>
<dbReference type="PANTHER" id="PTHR33619:SF3">
    <property type="entry name" value="POLYSACCHARIDE EXPORT PROTEIN GFCE-RELATED"/>
    <property type="match status" value="1"/>
</dbReference>
<dbReference type="Pfam" id="PF02563">
    <property type="entry name" value="Poly_export"/>
    <property type="match status" value="1"/>
</dbReference>
<feature type="signal peptide" evidence="2">
    <location>
        <begin position="1"/>
        <end position="17"/>
    </location>
</feature>
<dbReference type="PATRIC" id="fig|29423.5.peg.2058"/>
<evidence type="ECO:0000313" key="6">
    <source>
        <dbReference type="Proteomes" id="UP000054858"/>
    </source>
</evidence>
<dbReference type="PANTHER" id="PTHR33619">
    <property type="entry name" value="POLYSACCHARIDE EXPORT PROTEIN GFCE-RELATED"/>
    <property type="match status" value="1"/>
</dbReference>
<dbReference type="AlphaFoldDB" id="A0A0W0X157"/>
<feature type="domain" description="Polysaccharide export protein N-terminal" evidence="3">
    <location>
        <begin position="105"/>
        <end position="174"/>
    </location>
</feature>
<feature type="domain" description="Soluble ligand binding" evidence="4">
    <location>
        <begin position="478"/>
        <end position="529"/>
    </location>
</feature>
<proteinExistence type="predicted"/>
<feature type="chain" id="PRO_5006916031" evidence="2">
    <location>
        <begin position="18"/>
        <end position="582"/>
    </location>
</feature>